<dbReference type="PROSITE" id="PS51918">
    <property type="entry name" value="RADICAL_SAM"/>
    <property type="match status" value="1"/>
</dbReference>
<dbReference type="GO" id="GO:0046872">
    <property type="term" value="F:metal ion binding"/>
    <property type="evidence" value="ECO:0007669"/>
    <property type="project" value="UniProtKB-KW"/>
</dbReference>
<evidence type="ECO:0000256" key="6">
    <source>
        <dbReference type="ARBA" id="ARBA00022691"/>
    </source>
</evidence>
<dbReference type="NCBIfam" id="TIGR02491">
    <property type="entry name" value="NrdG"/>
    <property type="match status" value="1"/>
</dbReference>
<keyword evidence="5" id="KW-0004">4Fe-4S</keyword>
<dbReference type="EMBL" id="JADCKB010000006">
    <property type="protein sequence ID" value="MBE5039676.1"/>
    <property type="molecule type" value="Genomic_DNA"/>
</dbReference>
<dbReference type="SFLD" id="SFLDG01063">
    <property type="entry name" value="activating_enzymes__group_1"/>
    <property type="match status" value="1"/>
</dbReference>
<dbReference type="InterPro" id="IPR034457">
    <property type="entry name" value="Organic_radical-activating"/>
</dbReference>
<dbReference type="RefSeq" id="WP_226392234.1">
    <property type="nucleotide sequence ID" value="NZ_JADCKB010000006.1"/>
</dbReference>
<dbReference type="SFLD" id="SFLDF00299">
    <property type="entry name" value="anaerobic_ribonucleoside-triph"/>
    <property type="match status" value="1"/>
</dbReference>
<keyword evidence="10" id="KW-0411">Iron-sulfur</keyword>
<evidence type="ECO:0000256" key="8">
    <source>
        <dbReference type="ARBA" id="ARBA00023002"/>
    </source>
</evidence>
<accession>A0A9D5LXH5</accession>
<dbReference type="InterPro" id="IPR012837">
    <property type="entry name" value="NrdG"/>
</dbReference>
<dbReference type="EC" id="1.97.1.-" evidence="12"/>
<dbReference type="SFLD" id="SFLDG01066">
    <property type="entry name" value="organic_radical-activating_enz"/>
    <property type="match status" value="1"/>
</dbReference>
<comment type="function">
    <text evidence="2 12">Activation of anaerobic ribonucleoside-triphosphate reductase under anaerobic conditions by generation of an organic free radical, using S-adenosylmethionine and reduced flavodoxin as cosubstrates to produce 5'-deoxy-adenosine.</text>
</comment>
<evidence type="ECO:0000313" key="15">
    <source>
        <dbReference type="Proteomes" id="UP000806542"/>
    </source>
</evidence>
<evidence type="ECO:0000256" key="11">
    <source>
        <dbReference type="ARBA" id="ARBA00047365"/>
    </source>
</evidence>
<reference evidence="14" key="1">
    <citation type="submission" date="2020-10" db="EMBL/GenBank/DDBJ databases">
        <title>ChiBAC.</title>
        <authorList>
            <person name="Zenner C."/>
            <person name="Hitch T.C.A."/>
            <person name="Clavel T."/>
        </authorList>
    </citation>
    <scope>NUCLEOTIDE SEQUENCE</scope>
    <source>
        <strain evidence="14">DSM 107454</strain>
    </source>
</reference>
<dbReference type="PANTHER" id="PTHR30352:SF2">
    <property type="entry name" value="ANAEROBIC RIBONUCLEOSIDE-TRIPHOSPHATE REDUCTASE-ACTIVATING PROTEIN"/>
    <property type="match status" value="1"/>
</dbReference>
<name>A0A9D5LXH5_9FIRM</name>
<evidence type="ECO:0000256" key="7">
    <source>
        <dbReference type="ARBA" id="ARBA00022723"/>
    </source>
</evidence>
<keyword evidence="8 12" id="KW-0560">Oxidoreductase</keyword>
<dbReference type="Pfam" id="PF13353">
    <property type="entry name" value="Fer4_12"/>
    <property type="match status" value="1"/>
</dbReference>
<evidence type="ECO:0000256" key="9">
    <source>
        <dbReference type="ARBA" id="ARBA00023004"/>
    </source>
</evidence>
<gene>
    <name evidence="14" type="primary">nrdG</name>
    <name evidence="14" type="ORF">INF28_04270</name>
</gene>
<dbReference type="GO" id="GO:0051539">
    <property type="term" value="F:4 iron, 4 sulfur cluster binding"/>
    <property type="evidence" value="ECO:0007669"/>
    <property type="project" value="UniProtKB-KW"/>
</dbReference>
<dbReference type="PANTHER" id="PTHR30352">
    <property type="entry name" value="PYRUVATE FORMATE-LYASE-ACTIVATING ENZYME"/>
    <property type="match status" value="1"/>
</dbReference>
<dbReference type="GO" id="GO:0004748">
    <property type="term" value="F:ribonucleoside-diphosphate reductase activity, thioredoxin disulfide as acceptor"/>
    <property type="evidence" value="ECO:0007669"/>
    <property type="project" value="TreeGrafter"/>
</dbReference>
<dbReference type="InterPro" id="IPR058240">
    <property type="entry name" value="rSAM_sf"/>
</dbReference>
<keyword evidence="7" id="KW-0479">Metal-binding</keyword>
<comment type="catalytic activity">
    <reaction evidence="11">
        <text>glycyl-[protein] + reduced [flavodoxin] + S-adenosyl-L-methionine = glycin-2-yl radical-[protein] + semiquinone [flavodoxin] + 5'-deoxyadenosine + L-methionine + H(+)</text>
        <dbReference type="Rhea" id="RHEA:61976"/>
        <dbReference type="Rhea" id="RHEA-COMP:10622"/>
        <dbReference type="Rhea" id="RHEA-COMP:14480"/>
        <dbReference type="Rhea" id="RHEA-COMP:15993"/>
        <dbReference type="Rhea" id="RHEA-COMP:15994"/>
        <dbReference type="ChEBI" id="CHEBI:15378"/>
        <dbReference type="ChEBI" id="CHEBI:17319"/>
        <dbReference type="ChEBI" id="CHEBI:29947"/>
        <dbReference type="ChEBI" id="CHEBI:32722"/>
        <dbReference type="ChEBI" id="CHEBI:57618"/>
        <dbReference type="ChEBI" id="CHEBI:57844"/>
        <dbReference type="ChEBI" id="CHEBI:59789"/>
        <dbReference type="ChEBI" id="CHEBI:140311"/>
    </reaction>
</comment>
<dbReference type="InterPro" id="IPR007197">
    <property type="entry name" value="rSAM"/>
</dbReference>
<dbReference type="Gene3D" id="3.20.20.70">
    <property type="entry name" value="Aldolase class I"/>
    <property type="match status" value="1"/>
</dbReference>
<proteinExistence type="inferred from homology"/>
<evidence type="ECO:0000256" key="10">
    <source>
        <dbReference type="ARBA" id="ARBA00023014"/>
    </source>
</evidence>
<dbReference type="Proteomes" id="UP000806542">
    <property type="component" value="Unassembled WGS sequence"/>
</dbReference>
<dbReference type="PIRSF" id="PIRSF000368">
    <property type="entry name" value="NrdG"/>
    <property type="match status" value="1"/>
</dbReference>
<evidence type="ECO:0000256" key="1">
    <source>
        <dbReference type="ARBA" id="ARBA00001966"/>
    </source>
</evidence>
<dbReference type="PROSITE" id="PS01087">
    <property type="entry name" value="RADICAL_ACTIVATING"/>
    <property type="match status" value="1"/>
</dbReference>
<organism evidence="14 15">
    <name type="scientific">Ructibacterium gallinarum</name>
    <dbReference type="NCBI Taxonomy" id="2779355"/>
    <lineage>
        <taxon>Bacteria</taxon>
        <taxon>Bacillati</taxon>
        <taxon>Bacillota</taxon>
        <taxon>Clostridia</taxon>
        <taxon>Eubacteriales</taxon>
        <taxon>Oscillospiraceae</taxon>
        <taxon>Ructibacterium</taxon>
    </lineage>
</organism>
<dbReference type="SUPFAM" id="SSF102114">
    <property type="entry name" value="Radical SAM enzymes"/>
    <property type="match status" value="1"/>
</dbReference>
<keyword evidence="15" id="KW-1185">Reference proteome</keyword>
<dbReference type="InterPro" id="IPR013785">
    <property type="entry name" value="Aldolase_TIM"/>
</dbReference>
<dbReference type="AlphaFoldDB" id="A0A9D5LXH5"/>
<evidence type="ECO:0000256" key="2">
    <source>
        <dbReference type="ARBA" id="ARBA00003852"/>
    </source>
</evidence>
<comment type="similarity">
    <text evidence="3 12">Belongs to the organic radical-activating enzymes family.</text>
</comment>
<protein>
    <recommendedName>
        <fullName evidence="4 12">Anaerobic ribonucleoside-triphosphate reductase-activating protein</fullName>
        <ecNumber evidence="12">1.97.1.-</ecNumber>
    </recommendedName>
</protein>
<feature type="domain" description="Radical SAM core" evidence="13">
    <location>
        <begin position="15"/>
        <end position="168"/>
    </location>
</feature>
<dbReference type="GO" id="GO:0043365">
    <property type="term" value="F:[formate-C-acetyltransferase]-activating enzyme activity"/>
    <property type="evidence" value="ECO:0007669"/>
    <property type="project" value="InterPro"/>
</dbReference>
<evidence type="ECO:0000313" key="14">
    <source>
        <dbReference type="EMBL" id="MBE5039676.1"/>
    </source>
</evidence>
<evidence type="ECO:0000256" key="3">
    <source>
        <dbReference type="ARBA" id="ARBA00009777"/>
    </source>
</evidence>
<dbReference type="SFLD" id="SFLDS00029">
    <property type="entry name" value="Radical_SAM"/>
    <property type="match status" value="1"/>
</dbReference>
<sequence length="168" mass="18559">MKTLRISGIEPESIVDGPGIRYVVFVQGCPHHCKGCHNPQTHDFDGGHDQAIEEILDEIKKNPLLSGVTFSGGEPFCQPEPLTELGKEVKKLGLNLVCYSGYTFEELIKLSEKVPAVMELLQLSDLLVDGRFVLEEKSLMLKFRGSRNQRIVDVPASLAKGEVVLAEI</sequence>
<comment type="cofactor">
    <cofactor evidence="1">
        <name>[4Fe-4S] cluster</name>
        <dbReference type="ChEBI" id="CHEBI:49883"/>
    </cofactor>
</comment>
<evidence type="ECO:0000256" key="4">
    <source>
        <dbReference type="ARBA" id="ARBA00014281"/>
    </source>
</evidence>
<evidence type="ECO:0000256" key="12">
    <source>
        <dbReference type="PIRNR" id="PIRNR000368"/>
    </source>
</evidence>
<dbReference type="CDD" id="cd01335">
    <property type="entry name" value="Radical_SAM"/>
    <property type="match status" value="1"/>
</dbReference>
<keyword evidence="9" id="KW-0408">Iron</keyword>
<comment type="caution">
    <text evidence="14">The sequence shown here is derived from an EMBL/GenBank/DDBJ whole genome shotgun (WGS) entry which is preliminary data.</text>
</comment>
<dbReference type="InterPro" id="IPR001989">
    <property type="entry name" value="Radical_activat_CS"/>
</dbReference>
<evidence type="ECO:0000259" key="13">
    <source>
        <dbReference type="PROSITE" id="PS51918"/>
    </source>
</evidence>
<evidence type="ECO:0000256" key="5">
    <source>
        <dbReference type="ARBA" id="ARBA00022485"/>
    </source>
</evidence>
<keyword evidence="6" id="KW-0949">S-adenosyl-L-methionine</keyword>